<dbReference type="PANTHER" id="PTHR48078:SF6">
    <property type="entry name" value="L-THREONINE DEHYDRATASE CATABOLIC TDCB"/>
    <property type="match status" value="1"/>
</dbReference>
<comment type="cofactor">
    <cofactor evidence="2">
        <name>pyridoxal 5'-phosphate</name>
        <dbReference type="ChEBI" id="CHEBI:597326"/>
    </cofactor>
</comment>
<dbReference type="GO" id="GO:0004794">
    <property type="term" value="F:threonine deaminase activity"/>
    <property type="evidence" value="ECO:0007669"/>
    <property type="project" value="UniProtKB-EC"/>
</dbReference>
<dbReference type="Gene3D" id="3.40.50.1100">
    <property type="match status" value="2"/>
</dbReference>
<dbReference type="InterPro" id="IPR050147">
    <property type="entry name" value="Ser/Thr_Dehydratase"/>
</dbReference>
<dbReference type="FunFam" id="3.40.50.1100:FF:000007">
    <property type="entry name" value="L-threonine dehydratase catabolic TdcB"/>
    <property type="match status" value="1"/>
</dbReference>
<evidence type="ECO:0000256" key="7">
    <source>
        <dbReference type="ARBA" id="ARBA00025527"/>
    </source>
</evidence>
<dbReference type="PATRIC" id="fig|1469144.10.peg.4137"/>
<feature type="domain" description="Tryptophan synthase beta chain-like PALP" evidence="9">
    <location>
        <begin position="25"/>
        <end position="308"/>
    </location>
</feature>
<evidence type="ECO:0000259" key="9">
    <source>
        <dbReference type="Pfam" id="PF00291"/>
    </source>
</evidence>
<dbReference type="FunFam" id="3.40.50.1100:FF:000005">
    <property type="entry name" value="Threonine dehydratase catabolic"/>
    <property type="match status" value="1"/>
</dbReference>
<dbReference type="EC" id="4.3.1.19" evidence="4"/>
<evidence type="ECO:0000256" key="1">
    <source>
        <dbReference type="ARBA" id="ARBA00001274"/>
    </source>
</evidence>
<keyword evidence="6 10" id="KW-0456">Lyase</keyword>
<comment type="caution">
    <text evidence="10">The sequence shown here is derived from an EMBL/GenBank/DDBJ whole genome shotgun (WGS) entry which is preliminary data.</text>
</comment>
<gene>
    <name evidence="10" type="ORF">LI90_3860</name>
</gene>
<dbReference type="EMBL" id="LAXD01000001">
    <property type="protein sequence ID" value="KWX02813.1"/>
    <property type="molecule type" value="Genomic_DNA"/>
</dbReference>
<evidence type="ECO:0000313" key="10">
    <source>
        <dbReference type="EMBL" id="KWX02813.1"/>
    </source>
</evidence>
<dbReference type="Pfam" id="PF00291">
    <property type="entry name" value="PALP"/>
    <property type="match status" value="1"/>
</dbReference>
<dbReference type="Proteomes" id="UP000070188">
    <property type="component" value="Unassembled WGS sequence"/>
</dbReference>
<dbReference type="PANTHER" id="PTHR48078">
    <property type="entry name" value="THREONINE DEHYDRATASE, MITOCHONDRIAL-RELATED"/>
    <property type="match status" value="1"/>
</dbReference>
<comment type="catalytic activity">
    <reaction evidence="1">
        <text>L-threonine = 2-oxobutanoate + NH4(+)</text>
        <dbReference type="Rhea" id="RHEA:22108"/>
        <dbReference type="ChEBI" id="CHEBI:16763"/>
        <dbReference type="ChEBI" id="CHEBI:28938"/>
        <dbReference type="ChEBI" id="CHEBI:57926"/>
        <dbReference type="EC" id="4.3.1.19"/>
    </reaction>
</comment>
<keyword evidence="11" id="KW-1185">Reference proteome</keyword>
<evidence type="ECO:0000313" key="11">
    <source>
        <dbReference type="Proteomes" id="UP000070188"/>
    </source>
</evidence>
<dbReference type="GO" id="GO:0006567">
    <property type="term" value="P:L-threonine catabolic process"/>
    <property type="evidence" value="ECO:0007669"/>
    <property type="project" value="TreeGrafter"/>
</dbReference>
<evidence type="ECO:0000256" key="4">
    <source>
        <dbReference type="ARBA" id="ARBA00012096"/>
    </source>
</evidence>
<dbReference type="OrthoDB" id="9811476at2"/>
<dbReference type="RefSeq" id="WP_066890057.1">
    <property type="nucleotide sequence ID" value="NZ_LAXD01000001.1"/>
</dbReference>
<evidence type="ECO:0000256" key="2">
    <source>
        <dbReference type="ARBA" id="ARBA00001933"/>
    </source>
</evidence>
<dbReference type="SUPFAM" id="SSF53686">
    <property type="entry name" value="Tryptophan synthase beta subunit-like PLP-dependent enzymes"/>
    <property type="match status" value="1"/>
</dbReference>
<evidence type="ECO:0000256" key="5">
    <source>
        <dbReference type="ARBA" id="ARBA00022898"/>
    </source>
</evidence>
<dbReference type="STRING" id="1469144.LI90_3860"/>
<dbReference type="CDD" id="cd01562">
    <property type="entry name" value="Thr-dehyd"/>
    <property type="match status" value="1"/>
</dbReference>
<comment type="similarity">
    <text evidence="3">Belongs to the serine/threonine dehydratase family.</text>
</comment>
<evidence type="ECO:0000256" key="6">
    <source>
        <dbReference type="ARBA" id="ARBA00023239"/>
    </source>
</evidence>
<reference evidence="11" key="1">
    <citation type="submission" date="2015-04" db="EMBL/GenBank/DDBJ databases">
        <title>Physiological reanalysis, assessment of diazotrophy, and genome sequences of multiple isolates of Streptomyces thermoautotrophicus.</title>
        <authorList>
            <person name="MacKellar D.C."/>
            <person name="Lieber L."/>
            <person name="Norman J."/>
            <person name="Bolger A."/>
            <person name="Tobin C."/>
            <person name="Murray J.W."/>
            <person name="Chang R."/>
            <person name="Ford T."/>
            <person name="Nguyen P.Q."/>
            <person name="Woodward J."/>
            <person name="Permingeat H."/>
            <person name="Joshi N.S."/>
            <person name="Silver P.A."/>
            <person name="Usadel B."/>
            <person name="Rutherford A.W."/>
            <person name="Friesen M."/>
            <person name="Prell J."/>
        </authorList>
    </citation>
    <scope>NUCLEOTIDE SEQUENCE [LARGE SCALE GENOMIC DNA]</scope>
    <source>
        <strain evidence="11">H1</strain>
    </source>
</reference>
<dbReference type="InterPro" id="IPR036052">
    <property type="entry name" value="TrpB-like_PALP_sf"/>
</dbReference>
<proteinExistence type="inferred from homology"/>
<dbReference type="AlphaFoldDB" id="A0A132MYB0"/>
<sequence length="322" mass="34158">MASRESTVTLDDLRAAQRRVAGVAVRTPLLPCPWADADRPLYLKPENLQPIGAFKIRGAINKIAALPEEERARGVVTHSSGNHAQAVAYAARRYGIPATVVVPHGTPPLKVAATQALGAEIEFVAPAERGPRAEKLAAELGRTLVPPYDDPYVIAGQGTVGLEIAEDLPEPGTVLVPVSGGGLISGVAAAVKALSPRTRVIGVEPELAADTYESFRRGELVRWDTDRRFRTIADGLRMEPSQLTWAHIQAYVDDLVTVTEDQIREAVGVLARRARLVAEPSGAVTTAAYLFQRDRLPAAGPCVAVISGGNVDPALLAEILAG</sequence>
<name>A0A132MYB0_9ACTN</name>
<dbReference type="GO" id="GO:0009097">
    <property type="term" value="P:isoleucine biosynthetic process"/>
    <property type="evidence" value="ECO:0007669"/>
    <property type="project" value="TreeGrafter"/>
</dbReference>
<evidence type="ECO:0000256" key="3">
    <source>
        <dbReference type="ARBA" id="ARBA00010869"/>
    </source>
</evidence>
<dbReference type="GO" id="GO:0006565">
    <property type="term" value="P:L-serine catabolic process"/>
    <property type="evidence" value="ECO:0007669"/>
    <property type="project" value="TreeGrafter"/>
</dbReference>
<evidence type="ECO:0000256" key="8">
    <source>
        <dbReference type="ARBA" id="ARBA00031427"/>
    </source>
</evidence>
<comment type="function">
    <text evidence="7">Catalyzes the anaerobic formation of alpha-ketobutyrate and ammonia from threonine in a two-step reaction. The first step involved a dehydration of threonine and a production of enamine intermediates (aminocrotonate), which tautomerizes to its imine form (iminobutyrate). Both intermediates are unstable and short-lived. The second step is the nonenzymatic hydrolysis of the enamine/imine intermediates to form 2-ketobutyrate and free ammonia. In the low water environment of the cell, the second step is accelerated by RidA.</text>
</comment>
<dbReference type="GO" id="GO:0003941">
    <property type="term" value="F:L-serine ammonia-lyase activity"/>
    <property type="evidence" value="ECO:0007669"/>
    <property type="project" value="TreeGrafter"/>
</dbReference>
<protein>
    <recommendedName>
        <fullName evidence="4">threonine ammonia-lyase</fullName>
        <ecNumber evidence="4">4.3.1.19</ecNumber>
    </recommendedName>
    <alternativeName>
        <fullName evidence="8">Threonine deaminase</fullName>
    </alternativeName>
</protein>
<organism evidence="10 11">
    <name type="scientific">Carbonactinospora thermoautotrophica</name>
    <dbReference type="NCBI Taxonomy" id="1469144"/>
    <lineage>
        <taxon>Bacteria</taxon>
        <taxon>Bacillati</taxon>
        <taxon>Actinomycetota</taxon>
        <taxon>Actinomycetes</taxon>
        <taxon>Kitasatosporales</taxon>
        <taxon>Carbonactinosporaceae</taxon>
        <taxon>Carbonactinospora</taxon>
    </lineage>
</organism>
<keyword evidence="5" id="KW-0663">Pyridoxal phosphate</keyword>
<dbReference type="InterPro" id="IPR001926">
    <property type="entry name" value="TrpB-like_PALP"/>
</dbReference>
<accession>A0A132MYB0</accession>